<dbReference type="Proteomes" id="UP001500320">
    <property type="component" value="Unassembled WGS sequence"/>
</dbReference>
<dbReference type="EMBL" id="BAAAUT010000075">
    <property type="protein sequence ID" value="GAA3162537.1"/>
    <property type="molecule type" value="Genomic_DNA"/>
</dbReference>
<protein>
    <submittedName>
        <fullName evidence="1">Uncharacterized protein</fullName>
    </submittedName>
</protein>
<comment type="caution">
    <text evidence="1">The sequence shown here is derived from an EMBL/GenBank/DDBJ whole genome shotgun (WGS) entry which is preliminary data.</text>
</comment>
<accession>A0ABP6P4E9</accession>
<evidence type="ECO:0000313" key="1">
    <source>
        <dbReference type="EMBL" id="GAA3162537.1"/>
    </source>
</evidence>
<name>A0ABP6P4E9_9ACTN</name>
<organism evidence="1 2">
    <name type="scientific">Planomonospora alba</name>
    <dbReference type="NCBI Taxonomy" id="161354"/>
    <lineage>
        <taxon>Bacteria</taxon>
        <taxon>Bacillati</taxon>
        <taxon>Actinomycetota</taxon>
        <taxon>Actinomycetes</taxon>
        <taxon>Streptosporangiales</taxon>
        <taxon>Streptosporangiaceae</taxon>
        <taxon>Planomonospora</taxon>
    </lineage>
</organism>
<evidence type="ECO:0000313" key="2">
    <source>
        <dbReference type="Proteomes" id="UP001500320"/>
    </source>
</evidence>
<gene>
    <name evidence="1" type="ORF">GCM10010466_61850</name>
</gene>
<reference evidence="2" key="1">
    <citation type="journal article" date="2019" name="Int. J. Syst. Evol. Microbiol.">
        <title>The Global Catalogue of Microorganisms (GCM) 10K type strain sequencing project: providing services to taxonomists for standard genome sequencing and annotation.</title>
        <authorList>
            <consortium name="The Broad Institute Genomics Platform"/>
            <consortium name="The Broad Institute Genome Sequencing Center for Infectious Disease"/>
            <person name="Wu L."/>
            <person name="Ma J."/>
        </authorList>
    </citation>
    <scope>NUCLEOTIDE SEQUENCE [LARGE SCALE GENOMIC DNA]</scope>
    <source>
        <strain evidence="2">JCM 9373</strain>
    </source>
</reference>
<keyword evidence="2" id="KW-1185">Reference proteome</keyword>
<sequence length="56" mass="6151">MFHMLVISLLIGEEHGIRPPSDLMVAREVTVTPGMRQRPGPDIVIVKKAALTSLQT</sequence>
<proteinExistence type="predicted"/>